<evidence type="ECO:0000313" key="3">
    <source>
        <dbReference type="Proteomes" id="UP000663671"/>
    </source>
</evidence>
<protein>
    <submittedName>
        <fullName evidence="2">Uncharacterized protein</fullName>
    </submittedName>
</protein>
<feature type="region of interest" description="Disordered" evidence="1">
    <location>
        <begin position="57"/>
        <end position="90"/>
    </location>
</feature>
<dbReference type="Proteomes" id="UP000663671">
    <property type="component" value="Chromosome 6"/>
</dbReference>
<dbReference type="VEuPathDB" id="FungiDB:I7I51_02785"/>
<accession>A0A8A1MJD4</accession>
<organism evidence="2 3">
    <name type="scientific">Ajellomyces capsulatus</name>
    <name type="common">Darling's disease fungus</name>
    <name type="synonym">Histoplasma capsulatum</name>
    <dbReference type="NCBI Taxonomy" id="5037"/>
    <lineage>
        <taxon>Eukaryota</taxon>
        <taxon>Fungi</taxon>
        <taxon>Dikarya</taxon>
        <taxon>Ascomycota</taxon>
        <taxon>Pezizomycotina</taxon>
        <taxon>Eurotiomycetes</taxon>
        <taxon>Eurotiomycetidae</taxon>
        <taxon>Onygenales</taxon>
        <taxon>Ajellomycetaceae</taxon>
        <taxon>Histoplasma</taxon>
    </lineage>
</organism>
<evidence type="ECO:0000256" key="1">
    <source>
        <dbReference type="SAM" id="MobiDB-lite"/>
    </source>
</evidence>
<proteinExistence type="predicted"/>
<sequence length="146" mass="15724">MIHLGIPNQRTLLEMAISSIVISLYATSASYHTNINKIYSLSEPAKPTKSLARGHQAPVKNHAHGPSGGILNNAKPRSIQKGQTEPERNHGRAVVTVPTCLPGLGVSKTGPAYIDEGREAVSIQRMWTWDECKAFSAVGLKLVGET</sequence>
<reference evidence="2" key="1">
    <citation type="submission" date="2021-01" db="EMBL/GenBank/DDBJ databases">
        <title>Chromosome-level genome assembly of a human fungal pathogen reveals clustering of transcriptionally co-regulated genes.</title>
        <authorList>
            <person name="Voorhies M."/>
            <person name="Cohen S."/>
            <person name="Shea T.P."/>
            <person name="Petrus S."/>
            <person name="Munoz J.F."/>
            <person name="Poplawski S."/>
            <person name="Goldman W.E."/>
            <person name="Michael T."/>
            <person name="Cuomo C.A."/>
            <person name="Sil A."/>
            <person name="Beyhan S."/>
        </authorList>
    </citation>
    <scope>NUCLEOTIDE SEQUENCE</scope>
    <source>
        <strain evidence="2">WU24</strain>
    </source>
</reference>
<name>A0A8A1MJD4_AJECA</name>
<gene>
    <name evidence="2" type="ORF">I7I51_02785</name>
</gene>
<dbReference type="AlphaFoldDB" id="A0A8A1MJD4"/>
<dbReference type="EMBL" id="CP069116">
    <property type="protein sequence ID" value="QSS66596.1"/>
    <property type="molecule type" value="Genomic_DNA"/>
</dbReference>
<evidence type="ECO:0000313" key="2">
    <source>
        <dbReference type="EMBL" id="QSS66596.1"/>
    </source>
</evidence>